<keyword evidence="4" id="KW-1185">Reference proteome</keyword>
<name>A0A410JZ93_9BACT</name>
<dbReference type="OrthoDB" id="9816313at2"/>
<evidence type="ECO:0000256" key="2">
    <source>
        <dbReference type="SAM" id="Phobius"/>
    </source>
</evidence>
<gene>
    <name evidence="3" type="ORF">EP073_08020</name>
</gene>
<protein>
    <submittedName>
        <fullName evidence="3">Uncharacterized protein</fullName>
    </submittedName>
</protein>
<dbReference type="AlphaFoldDB" id="A0A410JZ93"/>
<evidence type="ECO:0000313" key="3">
    <source>
        <dbReference type="EMBL" id="QAR33348.1"/>
    </source>
</evidence>
<evidence type="ECO:0000313" key="4">
    <source>
        <dbReference type="Proteomes" id="UP000287502"/>
    </source>
</evidence>
<dbReference type="RefSeq" id="WP_128466634.1">
    <property type="nucleotide sequence ID" value="NZ_CP035108.1"/>
</dbReference>
<keyword evidence="2" id="KW-0812">Transmembrane</keyword>
<dbReference type="KEGG" id="gtl:EP073_08020"/>
<reference evidence="3 4" key="1">
    <citation type="submission" date="2019-01" db="EMBL/GenBank/DDBJ databases">
        <title>Geovibrio thiophilus DSM 11263, complete genome.</title>
        <authorList>
            <person name="Spring S."/>
            <person name="Bunk B."/>
            <person name="Sproer C."/>
        </authorList>
    </citation>
    <scope>NUCLEOTIDE SEQUENCE [LARGE SCALE GENOMIC DNA]</scope>
    <source>
        <strain evidence="3 4">DSM 11263</strain>
    </source>
</reference>
<dbReference type="Proteomes" id="UP000287502">
    <property type="component" value="Chromosome"/>
</dbReference>
<keyword evidence="2" id="KW-1133">Transmembrane helix</keyword>
<proteinExistence type="predicted"/>
<feature type="compositionally biased region" description="Low complexity" evidence="1">
    <location>
        <begin position="197"/>
        <end position="216"/>
    </location>
</feature>
<accession>A0A410JZ93</accession>
<feature type="transmembrane region" description="Helical" evidence="2">
    <location>
        <begin position="49"/>
        <end position="72"/>
    </location>
</feature>
<sequence>MNGINLLKYHDKSFSDIHRLMHGEIEDELFTQLVLVPAQNKTSHKPRRVLSPVYAAALLLTLSVGAVSYFYYNTGASPADLIKPASEKNTESGAAAQPKTRLEREGFTKIGEIIFLDENAEETTVVIESDYVPEPEPEENATVGQPAVAVKSLDVTTEPPPRKTEIARGTYVAVGKAEGRSLGDIPSVNEAKKTEAKPAALPKPAEVKKTPVPAKPAEVKKEAAKPVETPKPAPAKIAAVPASIPEKIYGIEFENVNSAKRYTILANAERAGLKGTEKTVSSSEITAWRVYRLVPGSKTQIAGRGVEFVADLPDKEQAIEFVKKNNIPAAIKQVKIENSVYNITVCCTTAEKARNFVSYNKANAESTRLIPASDKSN</sequence>
<feature type="region of interest" description="Disordered" evidence="1">
    <location>
        <begin position="189"/>
        <end position="230"/>
    </location>
</feature>
<keyword evidence="2" id="KW-0472">Membrane</keyword>
<dbReference type="EMBL" id="CP035108">
    <property type="protein sequence ID" value="QAR33348.1"/>
    <property type="molecule type" value="Genomic_DNA"/>
</dbReference>
<organism evidence="3 4">
    <name type="scientific">Geovibrio thiophilus</name>
    <dbReference type="NCBI Taxonomy" id="139438"/>
    <lineage>
        <taxon>Bacteria</taxon>
        <taxon>Pseudomonadati</taxon>
        <taxon>Deferribacterota</taxon>
        <taxon>Deferribacteres</taxon>
        <taxon>Deferribacterales</taxon>
        <taxon>Geovibrionaceae</taxon>
        <taxon>Geovibrio</taxon>
    </lineage>
</organism>
<evidence type="ECO:0000256" key="1">
    <source>
        <dbReference type="SAM" id="MobiDB-lite"/>
    </source>
</evidence>